<evidence type="ECO:0000313" key="2">
    <source>
        <dbReference type="Proteomes" id="UP000215694"/>
    </source>
</evidence>
<keyword evidence="2" id="KW-1185">Reference proteome</keyword>
<evidence type="ECO:0000313" key="1">
    <source>
        <dbReference type="EMBL" id="RDY25403.1"/>
    </source>
</evidence>
<organism evidence="1 2">
    <name type="scientific">Romboutsia weinsteinii</name>
    <dbReference type="NCBI Taxonomy" id="2020949"/>
    <lineage>
        <taxon>Bacteria</taxon>
        <taxon>Bacillati</taxon>
        <taxon>Bacillota</taxon>
        <taxon>Clostridia</taxon>
        <taxon>Peptostreptococcales</taxon>
        <taxon>Peptostreptococcaceae</taxon>
        <taxon>Romboutsia</taxon>
    </lineage>
</organism>
<gene>
    <name evidence="1" type="ORF">CHL78_018330</name>
</gene>
<dbReference type="OrthoDB" id="1757081at2"/>
<accession>A0A371IY43</accession>
<protein>
    <submittedName>
        <fullName evidence="1">Uncharacterized protein</fullName>
    </submittedName>
</protein>
<dbReference type="AlphaFoldDB" id="A0A371IY43"/>
<comment type="caution">
    <text evidence="1">The sequence shown here is derived from an EMBL/GenBank/DDBJ whole genome shotgun (WGS) entry which is preliminary data.</text>
</comment>
<reference evidence="1 2" key="1">
    <citation type="journal article" date="2017" name="Genome Announc.">
        <title>Draft Genome Sequence of Romboutsia weinsteinii sp. nov. Strain CCRI-19649(T) Isolated from Surface Water.</title>
        <authorList>
            <person name="Maheux A.F."/>
            <person name="Boudreau D.K."/>
            <person name="Berube E."/>
            <person name="Boissinot M."/>
            <person name="Cantin P."/>
            <person name="Raymond F."/>
            <person name="Corbeil J."/>
            <person name="Omar R.F."/>
            <person name="Bergeron M.G."/>
        </authorList>
    </citation>
    <scope>NUCLEOTIDE SEQUENCE [LARGE SCALE GENOMIC DNA]</scope>
    <source>
        <strain evidence="1 2">CCRI-19649</strain>
    </source>
</reference>
<proteinExistence type="predicted"/>
<sequence>MFLFILLIFILCLIYFLSMVFLQYTRISNIKLQFGMDVTKLYSDDNLIDNAGYFTSTIKNCAMCLYKFSTRFK</sequence>
<name>A0A371IY43_9FIRM</name>
<dbReference type="RefSeq" id="WP_094367000.1">
    <property type="nucleotide sequence ID" value="NZ_NOJY02000075.1"/>
</dbReference>
<dbReference type="EMBL" id="NOJY02000075">
    <property type="protein sequence ID" value="RDY25403.1"/>
    <property type="molecule type" value="Genomic_DNA"/>
</dbReference>
<dbReference type="Proteomes" id="UP000215694">
    <property type="component" value="Unassembled WGS sequence"/>
</dbReference>